<evidence type="ECO:0000313" key="3">
    <source>
        <dbReference type="EMBL" id="MFC1849454.1"/>
    </source>
</evidence>
<dbReference type="PANTHER" id="PTHR43092:SF2">
    <property type="entry name" value="HERCYNYLCYSTEINE SULFOXIDE LYASE"/>
    <property type="match status" value="1"/>
</dbReference>
<feature type="domain" description="Aminotransferase class V" evidence="2">
    <location>
        <begin position="32"/>
        <end position="372"/>
    </location>
</feature>
<reference evidence="3 4" key="1">
    <citation type="submission" date="2024-09" db="EMBL/GenBank/DDBJ databases">
        <title>Laminarin stimulates single cell rates of sulfate reduction while oxygen inhibits transcriptomic activity in coastal marine sediment.</title>
        <authorList>
            <person name="Lindsay M."/>
            <person name="Orcutt B."/>
            <person name="Emerson D."/>
            <person name="Stepanauskas R."/>
            <person name="D'Angelo T."/>
        </authorList>
    </citation>
    <scope>NUCLEOTIDE SEQUENCE [LARGE SCALE GENOMIC DNA]</scope>
    <source>
        <strain evidence="3">SAG AM-311-K15</strain>
    </source>
</reference>
<protein>
    <submittedName>
        <fullName evidence="3">Aminotransferase class V-fold PLP-dependent enzyme</fullName>
    </submittedName>
</protein>
<dbReference type="Gene3D" id="3.90.1150.10">
    <property type="entry name" value="Aspartate Aminotransferase, domain 1"/>
    <property type="match status" value="1"/>
</dbReference>
<proteinExistence type="predicted"/>
<dbReference type="PANTHER" id="PTHR43092">
    <property type="entry name" value="L-CYSTEINE DESULFHYDRASE"/>
    <property type="match status" value="1"/>
</dbReference>
<dbReference type="SUPFAM" id="SSF53383">
    <property type="entry name" value="PLP-dependent transferases"/>
    <property type="match status" value="1"/>
</dbReference>
<name>A0ABV6YTC5_UNCC1</name>
<dbReference type="InterPro" id="IPR015421">
    <property type="entry name" value="PyrdxlP-dep_Trfase_major"/>
</dbReference>
<dbReference type="InterPro" id="IPR015424">
    <property type="entry name" value="PyrdxlP-dep_Trfase"/>
</dbReference>
<evidence type="ECO:0000256" key="1">
    <source>
        <dbReference type="ARBA" id="ARBA00022898"/>
    </source>
</evidence>
<dbReference type="Pfam" id="PF00266">
    <property type="entry name" value="Aminotran_5"/>
    <property type="match status" value="1"/>
</dbReference>
<dbReference type="GO" id="GO:0008483">
    <property type="term" value="F:transaminase activity"/>
    <property type="evidence" value="ECO:0007669"/>
    <property type="project" value="UniProtKB-KW"/>
</dbReference>
<sequence>MMAIRDLFLLDSEVIFLNHGSFGACPRPVFEKYQHWQVELERQPVAFLDRQYSQLLQQARHDLGRFIGAEPDNLVYIPNATIGLNIVAHSLNLAPGDEILTTDQEYGALDRMWLFLCAKWGAHYNRQPLNLPLFSTDTVIDTIWSGVTDRTRILFLSHITSSTALILPLKELIQRARNRGIITIIDGAHAPGHIPLNLADLGADFYVGNCHKWLMAPKGAAFLYTRKSKQPLLRPLIISWGGTNRKKGISPYLDEFEFQGTRDIAAYLSVPAAIAFMRDYNWDQIRNKCHGLVRYARQEISALTGLRPLTPDSPSWFGQMAAFPLPPGDGDTLQKRLYQNFAIEIPATTIGDQQFLRLSVQGYNSQADIEALLGALKQVLPEMGASGPPNSL</sequence>
<keyword evidence="3" id="KW-0808">Transferase</keyword>
<keyword evidence="1" id="KW-0663">Pyridoxal phosphate</keyword>
<keyword evidence="3" id="KW-0032">Aminotransferase</keyword>
<dbReference type="PROSITE" id="PS51257">
    <property type="entry name" value="PROKAR_LIPOPROTEIN"/>
    <property type="match status" value="1"/>
</dbReference>
<evidence type="ECO:0000259" key="2">
    <source>
        <dbReference type="Pfam" id="PF00266"/>
    </source>
</evidence>
<dbReference type="Gene3D" id="3.40.640.10">
    <property type="entry name" value="Type I PLP-dependent aspartate aminotransferase-like (Major domain)"/>
    <property type="match status" value="1"/>
</dbReference>
<accession>A0ABV6YTC5</accession>
<dbReference type="EMBL" id="JBHPBY010000039">
    <property type="protein sequence ID" value="MFC1849454.1"/>
    <property type="molecule type" value="Genomic_DNA"/>
</dbReference>
<gene>
    <name evidence="3" type="ORF">ACFL27_04510</name>
</gene>
<dbReference type="InterPro" id="IPR015422">
    <property type="entry name" value="PyrdxlP-dep_Trfase_small"/>
</dbReference>
<organism evidence="3 4">
    <name type="scientific">candidate division CSSED10-310 bacterium</name>
    <dbReference type="NCBI Taxonomy" id="2855610"/>
    <lineage>
        <taxon>Bacteria</taxon>
        <taxon>Bacteria division CSSED10-310</taxon>
    </lineage>
</organism>
<comment type="caution">
    <text evidence="3">The sequence shown here is derived from an EMBL/GenBank/DDBJ whole genome shotgun (WGS) entry which is preliminary data.</text>
</comment>
<dbReference type="Proteomes" id="UP001594351">
    <property type="component" value="Unassembled WGS sequence"/>
</dbReference>
<keyword evidence="4" id="KW-1185">Reference proteome</keyword>
<evidence type="ECO:0000313" key="4">
    <source>
        <dbReference type="Proteomes" id="UP001594351"/>
    </source>
</evidence>
<dbReference type="InterPro" id="IPR000192">
    <property type="entry name" value="Aminotrans_V_dom"/>
</dbReference>